<feature type="compositionally biased region" description="Polar residues" evidence="1">
    <location>
        <begin position="135"/>
        <end position="150"/>
    </location>
</feature>
<dbReference type="KEGG" id="cpm:G5S_0857"/>
<accession>A0AA34RDV4</accession>
<sequence>MFQEVYPKTSPSSNLSPDQQQIVNSIRGYHKLALIAGVAAAALLLITAVLLYCIPAFPVAVGALGVAAVIFLGVSVGLWVCRARAFNRLMEDFKNSIDLIKIGKPSEHLSIRKYPRKSKTLDHSSFREGVEGPYTPSSGDDPNLEFSSSDSGEEAGEFVAPSLRLRQFLLEENPPVVSSAFYKDCQSKIKKCLASLYQSVGHLIDTMDRGENKETLVKKLIIGIFNPFSGQDNLISSVITMGTTLFTDSTYGVTWFHDAIHTPGKILPPLMQLIEKFFKEKEKPSAGVLNKILMSINLVLSGWVLGDPKLLCYVVGSVKQLNLSQEATKQVIRLLEKGNIIGALIMTCGSSYPAFEKMLVALRTEEGSQDVSQGARFPIDELTPKNFRKDIASADIEEDQHDIEQFASKLQEQIKQVEDALPNSRLRLIASLAKGAPEIRKALEQFLNFLSENPPKTLPMSLTFLPILKKSMHLQKVLRTYLPKKVVVALTKILSIAMQGGIISRVFTSGHYKKLADSLNITVDELIALIETKKCLQFFLPELIK</sequence>
<organism evidence="3 4">
    <name type="scientific">Chlamydia pecorum (strain ATCC VR-628 / DSM 29919 / E58)</name>
    <name type="common">Chlamydophila pecorum</name>
    <dbReference type="NCBI Taxonomy" id="331635"/>
    <lineage>
        <taxon>Bacteria</taxon>
        <taxon>Pseudomonadati</taxon>
        <taxon>Chlamydiota</taxon>
        <taxon>Chlamydiia</taxon>
        <taxon>Chlamydiales</taxon>
        <taxon>Chlamydiaceae</taxon>
        <taxon>Chlamydia/Chlamydophila group</taxon>
        <taxon>Chlamydia</taxon>
    </lineage>
</organism>
<dbReference type="EMBL" id="CP002608">
    <property type="protein sequence ID" value="AEB41800.1"/>
    <property type="molecule type" value="Genomic_DNA"/>
</dbReference>
<evidence type="ECO:0000256" key="1">
    <source>
        <dbReference type="SAM" id="MobiDB-lite"/>
    </source>
</evidence>
<evidence type="ECO:0008006" key="5">
    <source>
        <dbReference type="Google" id="ProtNLM"/>
    </source>
</evidence>
<keyword evidence="2" id="KW-0812">Transmembrane</keyword>
<feature type="transmembrane region" description="Helical" evidence="2">
    <location>
        <begin position="60"/>
        <end position="81"/>
    </location>
</feature>
<keyword evidence="4" id="KW-1185">Reference proteome</keyword>
<dbReference type="AlphaFoldDB" id="A0AA34RDV4"/>
<keyword evidence="2" id="KW-1133">Transmembrane helix</keyword>
<evidence type="ECO:0000313" key="3">
    <source>
        <dbReference type="EMBL" id="AEB41800.1"/>
    </source>
</evidence>
<dbReference type="RefSeq" id="WP_013712878.1">
    <property type="nucleotide sequence ID" value="NC_015408.1"/>
</dbReference>
<name>A0AA34RDV4_CHLPE</name>
<dbReference type="NCBIfam" id="NF047333">
    <property type="entry name" value="Chlam_inc_CT214"/>
    <property type="match status" value="1"/>
</dbReference>
<evidence type="ECO:0000256" key="2">
    <source>
        <dbReference type="SAM" id="Phobius"/>
    </source>
</evidence>
<gene>
    <name evidence="3" type="ordered locus">G5S_0857</name>
</gene>
<feature type="region of interest" description="Disordered" evidence="1">
    <location>
        <begin position="125"/>
        <end position="153"/>
    </location>
</feature>
<proteinExistence type="predicted"/>
<dbReference type="Proteomes" id="UP000008305">
    <property type="component" value="Chromosome"/>
</dbReference>
<reference evidence="3 4" key="1">
    <citation type="journal article" date="2011" name="J. Bacteriol.">
        <title>Genome sequence of the obligate intracellular animal pathogen Chlamydia pecorum E58.</title>
        <authorList>
            <person name="Mojica S."/>
            <person name="Huot Creasy H."/>
            <person name="Daugherty S."/>
            <person name="Read T.D."/>
            <person name="Kim T."/>
            <person name="Kaltenboeck B."/>
            <person name="Bavoil P."/>
            <person name="Myers G.S."/>
        </authorList>
    </citation>
    <scope>NUCLEOTIDE SEQUENCE [LARGE SCALE GENOMIC DNA]</scope>
    <source>
        <strain evidence="3 4">E58</strain>
    </source>
</reference>
<evidence type="ECO:0000313" key="4">
    <source>
        <dbReference type="Proteomes" id="UP000008305"/>
    </source>
</evidence>
<feature type="transmembrane region" description="Helical" evidence="2">
    <location>
        <begin position="32"/>
        <end position="54"/>
    </location>
</feature>
<protein>
    <recommendedName>
        <fullName evidence="5">Inclusion membrane protein</fullName>
    </recommendedName>
</protein>
<keyword evidence="2" id="KW-0472">Membrane</keyword>